<evidence type="ECO:0000313" key="1">
    <source>
        <dbReference type="EMBL" id="OLP73504.1"/>
    </source>
</evidence>
<sequence>MGIGVVGVGGGLPSPYLEGLSFSDSIMGAIEVLGSWGMDSVNALFVGTRGSVIKAEMDVGPLFILQNLAVSTRRPPERVSLGLPYEPMSVFQLQAKPPVFAGNIVAGCED</sequence>
<accession>A0A1Q9BS92</accession>
<comment type="caution">
    <text evidence="1">The sequence shown here is derived from an EMBL/GenBank/DDBJ whole genome shotgun (WGS) entry which is preliminary data.</text>
</comment>
<dbReference type="EMBL" id="LSRX01005340">
    <property type="protein sequence ID" value="OLP73504.1"/>
    <property type="molecule type" value="Genomic_DNA"/>
</dbReference>
<dbReference type="AlphaFoldDB" id="A0A1Q9BS92"/>
<dbReference type="OrthoDB" id="10474645at2759"/>
<name>A0A1Q9BS92_SYMMI</name>
<keyword evidence="2" id="KW-1185">Reference proteome</keyword>
<gene>
    <name evidence="1" type="ORF">AK812_SmicGene47236</name>
</gene>
<organism evidence="1 2">
    <name type="scientific">Symbiodinium microadriaticum</name>
    <name type="common">Dinoflagellate</name>
    <name type="synonym">Zooxanthella microadriatica</name>
    <dbReference type="NCBI Taxonomy" id="2951"/>
    <lineage>
        <taxon>Eukaryota</taxon>
        <taxon>Sar</taxon>
        <taxon>Alveolata</taxon>
        <taxon>Dinophyceae</taxon>
        <taxon>Suessiales</taxon>
        <taxon>Symbiodiniaceae</taxon>
        <taxon>Symbiodinium</taxon>
    </lineage>
</organism>
<protein>
    <submittedName>
        <fullName evidence="1">Uncharacterized protein</fullName>
    </submittedName>
</protein>
<dbReference type="Proteomes" id="UP000186817">
    <property type="component" value="Unassembled WGS sequence"/>
</dbReference>
<reference evidence="1 2" key="1">
    <citation type="submission" date="2016-02" db="EMBL/GenBank/DDBJ databases">
        <title>Genome analysis of coral dinoflagellate symbionts highlights evolutionary adaptations to a symbiotic lifestyle.</title>
        <authorList>
            <person name="Aranda M."/>
            <person name="Li Y."/>
            <person name="Liew Y.J."/>
            <person name="Baumgarten S."/>
            <person name="Simakov O."/>
            <person name="Wilson M."/>
            <person name="Piel J."/>
            <person name="Ashoor H."/>
            <person name="Bougouffa S."/>
            <person name="Bajic V.B."/>
            <person name="Ryu T."/>
            <person name="Ravasi T."/>
            <person name="Bayer T."/>
            <person name="Micklem G."/>
            <person name="Kim H."/>
            <person name="Bhak J."/>
            <person name="Lajeunesse T.C."/>
            <person name="Voolstra C.R."/>
        </authorList>
    </citation>
    <scope>NUCLEOTIDE SEQUENCE [LARGE SCALE GENOMIC DNA]</scope>
    <source>
        <strain evidence="1 2">CCMP2467</strain>
    </source>
</reference>
<evidence type="ECO:0000313" key="2">
    <source>
        <dbReference type="Proteomes" id="UP000186817"/>
    </source>
</evidence>
<proteinExistence type="predicted"/>